<dbReference type="Gene3D" id="1.10.1740.10">
    <property type="match status" value="1"/>
</dbReference>
<dbReference type="STRING" id="38302.SAMN04488535_0622"/>
<dbReference type="Pfam" id="PF04542">
    <property type="entry name" value="Sigma70_r2"/>
    <property type="match status" value="1"/>
</dbReference>
<dbReference type="EMBL" id="LT629700">
    <property type="protein sequence ID" value="SDL74132.1"/>
    <property type="molecule type" value="Genomic_DNA"/>
</dbReference>
<evidence type="ECO:0000256" key="4">
    <source>
        <dbReference type="ARBA" id="ARBA00023125"/>
    </source>
</evidence>
<evidence type="ECO:0000256" key="3">
    <source>
        <dbReference type="ARBA" id="ARBA00023082"/>
    </source>
</evidence>
<protein>
    <submittedName>
        <fullName evidence="9">RNA polymerase sigma-70 factor, ECF subfamily</fullName>
    </submittedName>
</protein>
<proteinExistence type="inferred from homology"/>
<dbReference type="InterPro" id="IPR013249">
    <property type="entry name" value="RNA_pol_sigma70_r4_t2"/>
</dbReference>
<dbReference type="PANTHER" id="PTHR47756">
    <property type="entry name" value="BLL6612 PROTEIN-RELATED"/>
    <property type="match status" value="1"/>
</dbReference>
<gene>
    <name evidence="9" type="ORF">SAMN04488535_0622</name>
</gene>
<dbReference type="InterPro" id="IPR036388">
    <property type="entry name" value="WH-like_DNA-bd_sf"/>
</dbReference>
<evidence type="ECO:0000259" key="7">
    <source>
        <dbReference type="Pfam" id="PF08281"/>
    </source>
</evidence>
<dbReference type="InterPro" id="IPR013324">
    <property type="entry name" value="RNA_pol_sigma_r3/r4-like"/>
</dbReference>
<sequence>MTAIEQLLRDEWARLLALLVARFRRVDLAEDGLAEAFEAAVRTWPEQGVPSSPAAWLLTTAKRKILDQLRSENVLTRRMPLLIVDAEIAEASQQALEHPSDDLRDERLRLIMLCMHPQLSREAAAALTLRLVLGVSTQDLASLYLVPVPTMAARLTRARRKLAGAHFDMPSPTELPAKVDTITDIVYLAFTSGYAPASGDAVLRVRISGEAIRLAQVIRSLLPAASADLDALLALMLLQHSRRDARVRDGALVLLPEQNRSQWRHDEITEGLAILDGLRDTPPSPFLLQALIAAEHAIAPVSDATNWPRIVRHYNELLTLTDSPVIRLNRAVAVAEADGPTKGLEELEGVSLSGHRLPATRAEFLARSGQTTKAIHAIDAAIALCRNDAERTHLETRRAAWSTT</sequence>
<dbReference type="GO" id="GO:0006352">
    <property type="term" value="P:DNA-templated transcription initiation"/>
    <property type="evidence" value="ECO:0007669"/>
    <property type="project" value="InterPro"/>
</dbReference>
<evidence type="ECO:0000256" key="1">
    <source>
        <dbReference type="ARBA" id="ARBA00010641"/>
    </source>
</evidence>
<feature type="domain" description="DUF6596" evidence="8">
    <location>
        <begin position="179"/>
        <end position="276"/>
    </location>
</feature>
<evidence type="ECO:0000313" key="9">
    <source>
        <dbReference type="EMBL" id="SDL74132.1"/>
    </source>
</evidence>
<dbReference type="InterPro" id="IPR013325">
    <property type="entry name" value="RNA_pol_sigma_r2"/>
</dbReference>
<dbReference type="AlphaFoldDB" id="A0A1G9MIM3"/>
<dbReference type="Gene3D" id="1.10.10.10">
    <property type="entry name" value="Winged helix-like DNA-binding domain superfamily/Winged helix DNA-binding domain"/>
    <property type="match status" value="1"/>
</dbReference>
<keyword evidence="3" id="KW-0731">Sigma factor</keyword>
<keyword evidence="2" id="KW-0805">Transcription regulation</keyword>
<evidence type="ECO:0000259" key="8">
    <source>
        <dbReference type="Pfam" id="PF20239"/>
    </source>
</evidence>
<keyword evidence="10" id="KW-1185">Reference proteome</keyword>
<evidence type="ECO:0000256" key="2">
    <source>
        <dbReference type="ARBA" id="ARBA00023015"/>
    </source>
</evidence>
<dbReference type="Pfam" id="PF08281">
    <property type="entry name" value="Sigma70_r4_2"/>
    <property type="match status" value="1"/>
</dbReference>
<comment type="similarity">
    <text evidence="1">Belongs to the sigma-70 factor family. ECF subfamily.</text>
</comment>
<evidence type="ECO:0000313" key="10">
    <source>
        <dbReference type="Proteomes" id="UP000199350"/>
    </source>
</evidence>
<reference evidence="10" key="1">
    <citation type="submission" date="2016-10" db="EMBL/GenBank/DDBJ databases">
        <authorList>
            <person name="Varghese N."/>
            <person name="Submissions S."/>
        </authorList>
    </citation>
    <scope>NUCLEOTIDE SEQUENCE [LARGE SCALE GENOMIC DNA]</scope>
    <source>
        <strain evidence="10">DSM 20632</strain>
    </source>
</reference>
<dbReference type="SUPFAM" id="SSF88659">
    <property type="entry name" value="Sigma3 and sigma4 domains of RNA polymerase sigma factors"/>
    <property type="match status" value="1"/>
</dbReference>
<feature type="domain" description="RNA polymerase sigma factor 70 region 4 type 2" evidence="7">
    <location>
        <begin position="111"/>
        <end position="162"/>
    </location>
</feature>
<dbReference type="Pfam" id="PF20239">
    <property type="entry name" value="DUF6596"/>
    <property type="match status" value="1"/>
</dbReference>
<dbReference type="SUPFAM" id="SSF88946">
    <property type="entry name" value="Sigma2 domain of RNA polymerase sigma factors"/>
    <property type="match status" value="1"/>
</dbReference>
<accession>A0A1G9MIM3</accession>
<dbReference type="InterPro" id="IPR007627">
    <property type="entry name" value="RNA_pol_sigma70_r2"/>
</dbReference>
<dbReference type="PANTHER" id="PTHR47756:SF2">
    <property type="entry name" value="BLL6612 PROTEIN"/>
    <property type="match status" value="1"/>
</dbReference>
<feature type="domain" description="RNA polymerase sigma-70 region 2" evidence="6">
    <location>
        <begin position="14"/>
        <end position="72"/>
    </location>
</feature>
<dbReference type="InterPro" id="IPR046531">
    <property type="entry name" value="DUF6596"/>
</dbReference>
<name>A0A1G9MIM3_9CORY</name>
<dbReference type="NCBIfam" id="TIGR02937">
    <property type="entry name" value="sigma70-ECF"/>
    <property type="match status" value="1"/>
</dbReference>
<dbReference type="OrthoDB" id="9780299at2"/>
<dbReference type="InterPro" id="IPR014284">
    <property type="entry name" value="RNA_pol_sigma-70_dom"/>
</dbReference>
<evidence type="ECO:0000259" key="6">
    <source>
        <dbReference type="Pfam" id="PF04542"/>
    </source>
</evidence>
<dbReference type="GO" id="GO:0003677">
    <property type="term" value="F:DNA binding"/>
    <property type="evidence" value="ECO:0007669"/>
    <property type="project" value="UniProtKB-KW"/>
</dbReference>
<dbReference type="RefSeq" id="WP_092148613.1">
    <property type="nucleotide sequence ID" value="NZ_LT629700.1"/>
</dbReference>
<organism evidence="9 10">
    <name type="scientific">Corynebacterium mycetoides</name>
    <dbReference type="NCBI Taxonomy" id="38302"/>
    <lineage>
        <taxon>Bacteria</taxon>
        <taxon>Bacillati</taxon>
        <taxon>Actinomycetota</taxon>
        <taxon>Actinomycetes</taxon>
        <taxon>Mycobacteriales</taxon>
        <taxon>Corynebacteriaceae</taxon>
        <taxon>Corynebacterium</taxon>
    </lineage>
</organism>
<dbReference type="GO" id="GO:0016987">
    <property type="term" value="F:sigma factor activity"/>
    <property type="evidence" value="ECO:0007669"/>
    <property type="project" value="UniProtKB-KW"/>
</dbReference>
<keyword evidence="4" id="KW-0238">DNA-binding</keyword>
<keyword evidence="5" id="KW-0804">Transcription</keyword>
<dbReference type="Proteomes" id="UP000199350">
    <property type="component" value="Chromosome I"/>
</dbReference>
<evidence type="ECO:0000256" key="5">
    <source>
        <dbReference type="ARBA" id="ARBA00023163"/>
    </source>
</evidence>